<evidence type="ECO:0000256" key="3">
    <source>
        <dbReference type="ARBA" id="ARBA00022741"/>
    </source>
</evidence>
<keyword evidence="2" id="KW-0677">Repeat</keyword>
<proteinExistence type="predicted"/>
<evidence type="ECO:0000259" key="9">
    <source>
        <dbReference type="Pfam" id="PF00567"/>
    </source>
</evidence>
<dbReference type="InterPro" id="IPR035437">
    <property type="entry name" value="SNase_OB-fold_sf"/>
</dbReference>
<dbReference type="AlphaFoldDB" id="A0A2I4CX86"/>
<feature type="compositionally biased region" description="Polar residues" evidence="8">
    <location>
        <begin position="238"/>
        <end position="266"/>
    </location>
</feature>
<protein>
    <recommendedName>
        <fullName evidence="1">RNA helicase</fullName>
        <ecNumber evidence="1">3.6.4.13</ecNumber>
    </recommendedName>
</protein>
<dbReference type="Gene3D" id="2.40.50.90">
    <property type="match status" value="1"/>
</dbReference>
<dbReference type="Proteomes" id="UP000192220">
    <property type="component" value="Unplaced"/>
</dbReference>
<evidence type="ECO:0000256" key="2">
    <source>
        <dbReference type="ARBA" id="ARBA00022737"/>
    </source>
</evidence>
<dbReference type="InterPro" id="IPR002999">
    <property type="entry name" value="Tudor"/>
</dbReference>
<evidence type="ECO:0000256" key="8">
    <source>
        <dbReference type="SAM" id="MobiDB-lite"/>
    </source>
</evidence>
<dbReference type="PANTHER" id="PTHR22655">
    <property type="entry name" value="ATP-DEPENDENT RNA HELICASE TDRD12-RELATED"/>
    <property type="match status" value="1"/>
</dbReference>
<accession>A0A2I4CX86</accession>
<dbReference type="Gene3D" id="2.30.30.140">
    <property type="match status" value="1"/>
</dbReference>
<name>A0A2I4CX86_AUSLI</name>
<dbReference type="GeneID" id="106532946"/>
<dbReference type="GO" id="GO:0003724">
    <property type="term" value="F:RNA helicase activity"/>
    <property type="evidence" value="ECO:0007669"/>
    <property type="project" value="UniProtKB-EC"/>
</dbReference>
<keyword evidence="3" id="KW-0547">Nucleotide-binding</keyword>
<dbReference type="PANTHER" id="PTHR22655:SF2">
    <property type="entry name" value="ATP-DEPENDENT RNA HELICASE TDRD12-RELATED"/>
    <property type="match status" value="1"/>
</dbReference>
<dbReference type="OrthoDB" id="8957947at2759"/>
<dbReference type="SUPFAM" id="SSF63748">
    <property type="entry name" value="Tudor/PWWP/MBT"/>
    <property type="match status" value="1"/>
</dbReference>
<organism evidence="10 11">
    <name type="scientific">Austrofundulus limnaeus</name>
    <name type="common">Annual killifish</name>
    <dbReference type="NCBI Taxonomy" id="52670"/>
    <lineage>
        <taxon>Eukaryota</taxon>
        <taxon>Metazoa</taxon>
        <taxon>Chordata</taxon>
        <taxon>Craniata</taxon>
        <taxon>Vertebrata</taxon>
        <taxon>Euteleostomi</taxon>
        <taxon>Actinopterygii</taxon>
        <taxon>Neopterygii</taxon>
        <taxon>Teleostei</taxon>
        <taxon>Neoteleostei</taxon>
        <taxon>Acanthomorphata</taxon>
        <taxon>Ovalentaria</taxon>
        <taxon>Atherinomorphae</taxon>
        <taxon>Cyprinodontiformes</taxon>
        <taxon>Rivulidae</taxon>
        <taxon>Austrofundulus</taxon>
    </lineage>
</organism>
<evidence type="ECO:0000313" key="10">
    <source>
        <dbReference type="Proteomes" id="UP000192220"/>
    </source>
</evidence>
<dbReference type="GO" id="GO:0005524">
    <property type="term" value="F:ATP binding"/>
    <property type="evidence" value="ECO:0007669"/>
    <property type="project" value="UniProtKB-KW"/>
</dbReference>
<evidence type="ECO:0000256" key="4">
    <source>
        <dbReference type="ARBA" id="ARBA00022801"/>
    </source>
</evidence>
<gene>
    <name evidence="11" type="primary">LOC106532946</name>
</gene>
<sequence length="389" mass="43612">MLKLSILKVENPSRLWGRVICDPGGDAETREHYNNLQTQMNHFYHDITQDLPRLKPQMLEEGQVYVVYWEGKKSWCRAVMESVMTDTMSCQALCFLVDYGERIVVSSDQIRVALDDFLELPYWARKFHLSRIKPTTLGVSVHEEKAKLKPSAYWDSSTTLYLHSLLQASTQTEAVLLELDTDSTSIELYLTINNFKICVNDDLVAKKFAYYSRHPAYCNGLDGGDWLPVMLSSNILTQTSSRSSNRQMAETRPLSCQRQHTVTSQIPDPADPDDLLLAPSLPESHLPELVTCNGNGTSLVSQNLLGSTNQSRNSLETSDTNSDSSEDTDSSLATALTENLSLFRFQKFLNPGSSYQQALSDVSSLKMTNLNVSLQGLGTNIYLIDLESI</sequence>
<evidence type="ECO:0000256" key="1">
    <source>
        <dbReference type="ARBA" id="ARBA00012552"/>
    </source>
</evidence>
<feature type="domain" description="Tudor" evidence="9">
    <location>
        <begin position="7"/>
        <end position="130"/>
    </location>
</feature>
<comment type="catalytic activity">
    <reaction evidence="7">
        <text>ATP + H2O = ADP + phosphate + H(+)</text>
        <dbReference type="Rhea" id="RHEA:13065"/>
        <dbReference type="ChEBI" id="CHEBI:15377"/>
        <dbReference type="ChEBI" id="CHEBI:15378"/>
        <dbReference type="ChEBI" id="CHEBI:30616"/>
        <dbReference type="ChEBI" id="CHEBI:43474"/>
        <dbReference type="ChEBI" id="CHEBI:456216"/>
        <dbReference type="EC" id="3.6.4.13"/>
    </reaction>
</comment>
<dbReference type="EC" id="3.6.4.13" evidence="1"/>
<evidence type="ECO:0000256" key="7">
    <source>
        <dbReference type="ARBA" id="ARBA00047984"/>
    </source>
</evidence>
<keyword evidence="4" id="KW-0378">Hydrolase</keyword>
<feature type="region of interest" description="Disordered" evidence="8">
    <location>
        <begin position="238"/>
        <end position="279"/>
    </location>
</feature>
<evidence type="ECO:0000256" key="6">
    <source>
        <dbReference type="ARBA" id="ARBA00022840"/>
    </source>
</evidence>
<dbReference type="Pfam" id="PF00567">
    <property type="entry name" value="TUDOR"/>
    <property type="match status" value="1"/>
</dbReference>
<keyword evidence="6" id="KW-0067">ATP-binding</keyword>
<dbReference type="InParanoid" id="A0A2I4CX86"/>
<feature type="compositionally biased region" description="Low complexity" evidence="8">
    <location>
        <begin position="313"/>
        <end position="323"/>
    </location>
</feature>
<keyword evidence="5 11" id="KW-0347">Helicase</keyword>
<dbReference type="RefSeq" id="XP_013884580.1">
    <property type="nucleotide sequence ID" value="XM_014029126.1"/>
</dbReference>
<dbReference type="GO" id="GO:0016787">
    <property type="term" value="F:hydrolase activity"/>
    <property type="evidence" value="ECO:0007669"/>
    <property type="project" value="UniProtKB-KW"/>
</dbReference>
<reference evidence="11" key="1">
    <citation type="submission" date="2025-08" db="UniProtKB">
        <authorList>
            <consortium name="RefSeq"/>
        </authorList>
    </citation>
    <scope>IDENTIFICATION</scope>
    <source>
        <strain evidence="11">Quisiro</strain>
        <tissue evidence="11">Liver</tissue>
    </source>
</reference>
<evidence type="ECO:0000256" key="5">
    <source>
        <dbReference type="ARBA" id="ARBA00022806"/>
    </source>
</evidence>
<evidence type="ECO:0000313" key="11">
    <source>
        <dbReference type="RefSeq" id="XP_013884580.1"/>
    </source>
</evidence>
<dbReference type="KEGG" id="alim:106532946"/>
<dbReference type="STRING" id="52670.A0A2I4CX86"/>
<feature type="region of interest" description="Disordered" evidence="8">
    <location>
        <begin position="307"/>
        <end position="329"/>
    </location>
</feature>
<keyword evidence="10" id="KW-1185">Reference proteome</keyword>
<dbReference type="GO" id="GO:0042078">
    <property type="term" value="P:germ-line stem cell division"/>
    <property type="evidence" value="ECO:0007669"/>
    <property type="project" value="TreeGrafter"/>
</dbReference>